<evidence type="ECO:0000313" key="2">
    <source>
        <dbReference type="Proteomes" id="UP000607653"/>
    </source>
</evidence>
<reference evidence="1 2" key="1">
    <citation type="journal article" date="2020" name="Mol. Biol. Evol.">
        <title>Distinct Expression and Methylation Patterns for Genes with Different Fates following a Single Whole-Genome Duplication in Flowering Plants.</title>
        <authorList>
            <person name="Shi T."/>
            <person name="Rahmani R.S."/>
            <person name="Gugger P.F."/>
            <person name="Wang M."/>
            <person name="Li H."/>
            <person name="Zhang Y."/>
            <person name="Li Z."/>
            <person name="Wang Q."/>
            <person name="Van de Peer Y."/>
            <person name="Marchal K."/>
            <person name="Chen J."/>
        </authorList>
    </citation>
    <scope>NUCLEOTIDE SEQUENCE [LARGE SCALE GENOMIC DNA]</scope>
    <source>
        <tissue evidence="1">Leaf</tissue>
    </source>
</reference>
<evidence type="ECO:0000313" key="1">
    <source>
        <dbReference type="EMBL" id="DAD41297.1"/>
    </source>
</evidence>
<dbReference type="AlphaFoldDB" id="A0A822Z8W5"/>
<gene>
    <name evidence="1" type="ORF">HUJ06_015620</name>
</gene>
<protein>
    <submittedName>
        <fullName evidence="1">Uncharacterized protein</fullName>
    </submittedName>
</protein>
<organism evidence="1 2">
    <name type="scientific">Nelumbo nucifera</name>
    <name type="common">Sacred lotus</name>
    <dbReference type="NCBI Taxonomy" id="4432"/>
    <lineage>
        <taxon>Eukaryota</taxon>
        <taxon>Viridiplantae</taxon>
        <taxon>Streptophyta</taxon>
        <taxon>Embryophyta</taxon>
        <taxon>Tracheophyta</taxon>
        <taxon>Spermatophyta</taxon>
        <taxon>Magnoliopsida</taxon>
        <taxon>Proteales</taxon>
        <taxon>Nelumbonaceae</taxon>
        <taxon>Nelumbo</taxon>
    </lineage>
</organism>
<keyword evidence="2" id="KW-1185">Reference proteome</keyword>
<sequence length="42" mass="4863">MQALDLSLTKIKDNCLMKMVSFVLLTVKENLRIKTGKEFFKS</sequence>
<dbReference type="Proteomes" id="UP000607653">
    <property type="component" value="Unassembled WGS sequence"/>
</dbReference>
<accession>A0A822Z8W5</accession>
<name>A0A822Z8W5_NELNU</name>
<dbReference type="EMBL" id="DUZY01000005">
    <property type="protein sequence ID" value="DAD41297.1"/>
    <property type="molecule type" value="Genomic_DNA"/>
</dbReference>
<comment type="caution">
    <text evidence="1">The sequence shown here is derived from an EMBL/GenBank/DDBJ whole genome shotgun (WGS) entry which is preliminary data.</text>
</comment>
<proteinExistence type="predicted"/>